<accession>A0A9D9NNS6</accession>
<evidence type="ECO:0000313" key="4">
    <source>
        <dbReference type="Proteomes" id="UP000823769"/>
    </source>
</evidence>
<keyword evidence="1" id="KW-0812">Transmembrane</keyword>
<feature type="non-terminal residue" evidence="3">
    <location>
        <position position="181"/>
    </location>
</feature>
<dbReference type="AlphaFoldDB" id="A0A9D9NNS6"/>
<sequence>MKKLITVILLLAASAGAAAQTHTSPQGYTLYDNEVSLYYGQGSTTQLGMALGGALGVALTFGTVSLDELRSNGTFSAGYHHHVNSWLSVGGIVGYEGISLVFSSDESSGSDGDYSFIFAMPSATAKWFSRPSWSMYSRLSAGVITGIHEGQASWGFAFQASAVGLDFGIEKVRGFLEAGLG</sequence>
<protein>
    <recommendedName>
        <fullName evidence="5">Outer membrane protein beta-barrel domain-containing protein</fullName>
    </recommendedName>
</protein>
<reference evidence="3" key="2">
    <citation type="journal article" date="2021" name="PeerJ">
        <title>Extensive microbial diversity within the chicken gut microbiome revealed by metagenomics and culture.</title>
        <authorList>
            <person name="Gilroy R."/>
            <person name="Ravi A."/>
            <person name="Getino M."/>
            <person name="Pursley I."/>
            <person name="Horton D.L."/>
            <person name="Alikhan N.F."/>
            <person name="Baker D."/>
            <person name="Gharbi K."/>
            <person name="Hall N."/>
            <person name="Watson M."/>
            <person name="Adriaenssens E.M."/>
            <person name="Foster-Nyarko E."/>
            <person name="Jarju S."/>
            <person name="Secka A."/>
            <person name="Antonio M."/>
            <person name="Oren A."/>
            <person name="Chaudhuri R.R."/>
            <person name="La Ragione R."/>
            <person name="Hildebrand F."/>
            <person name="Pallen M.J."/>
        </authorList>
    </citation>
    <scope>NUCLEOTIDE SEQUENCE</scope>
    <source>
        <strain evidence="3">B3-1481</strain>
    </source>
</reference>
<reference evidence="3" key="1">
    <citation type="submission" date="2020-10" db="EMBL/GenBank/DDBJ databases">
        <authorList>
            <person name="Gilroy R."/>
        </authorList>
    </citation>
    <scope>NUCLEOTIDE SEQUENCE</scope>
    <source>
        <strain evidence="3">B3-1481</strain>
    </source>
</reference>
<feature type="signal peptide" evidence="2">
    <location>
        <begin position="1"/>
        <end position="19"/>
    </location>
</feature>
<feature type="chain" id="PRO_5039645525" description="Outer membrane protein beta-barrel domain-containing protein" evidence="2">
    <location>
        <begin position="20"/>
        <end position="181"/>
    </location>
</feature>
<dbReference type="Proteomes" id="UP000823769">
    <property type="component" value="Unassembled WGS sequence"/>
</dbReference>
<feature type="transmembrane region" description="Helical" evidence="1">
    <location>
        <begin position="47"/>
        <end position="66"/>
    </location>
</feature>
<proteinExistence type="predicted"/>
<evidence type="ECO:0000256" key="1">
    <source>
        <dbReference type="SAM" id="Phobius"/>
    </source>
</evidence>
<keyword evidence="1" id="KW-0472">Membrane</keyword>
<evidence type="ECO:0000256" key="2">
    <source>
        <dbReference type="SAM" id="SignalP"/>
    </source>
</evidence>
<gene>
    <name evidence="3" type="ORF">IAB76_03860</name>
</gene>
<comment type="caution">
    <text evidence="3">The sequence shown here is derived from an EMBL/GenBank/DDBJ whole genome shotgun (WGS) entry which is preliminary data.</text>
</comment>
<dbReference type="EMBL" id="JADILW010000058">
    <property type="protein sequence ID" value="MBO8480230.1"/>
    <property type="molecule type" value="Genomic_DNA"/>
</dbReference>
<evidence type="ECO:0008006" key="5">
    <source>
        <dbReference type="Google" id="ProtNLM"/>
    </source>
</evidence>
<keyword evidence="2" id="KW-0732">Signal</keyword>
<keyword evidence="1" id="KW-1133">Transmembrane helix</keyword>
<name>A0A9D9NNS6_9BACT</name>
<evidence type="ECO:0000313" key="3">
    <source>
        <dbReference type="EMBL" id="MBO8480230.1"/>
    </source>
</evidence>
<organism evidence="3 4">
    <name type="scientific">Candidatus Cryptobacteroides avistercoris</name>
    <dbReference type="NCBI Taxonomy" id="2840758"/>
    <lineage>
        <taxon>Bacteria</taxon>
        <taxon>Pseudomonadati</taxon>
        <taxon>Bacteroidota</taxon>
        <taxon>Bacteroidia</taxon>
        <taxon>Bacteroidales</taxon>
        <taxon>Candidatus Cryptobacteroides</taxon>
    </lineage>
</organism>